<keyword evidence="2 5" id="KW-0808">Transferase</keyword>
<dbReference type="GO" id="GO:0005737">
    <property type="term" value="C:cytoplasm"/>
    <property type="evidence" value="ECO:0007669"/>
    <property type="project" value="TreeGrafter"/>
</dbReference>
<evidence type="ECO:0000256" key="3">
    <source>
        <dbReference type="ARBA" id="ARBA00022741"/>
    </source>
</evidence>
<dbReference type="EC" id="2.7.1.25" evidence="1 5"/>
<sequence>MFTLWFMGRPAAGKSTLASRVEDHLVERGFDIENLDGDEIRKHLHPDLGFSREDRRTNNRRTAYIAKLLNRNDIPVIVGMITPFRDSQEQARDIIEDEGEFVLVHVKCSVEAAQERDPKGLYEEAKKGNIEKFTGINHPFQEPLNPDIVVDTEDQSIDDGVEHVLRELEAQGVMDEHIDTEYSFGITSKEEREVTERLEELGYLDE</sequence>
<evidence type="ECO:0000256" key="5">
    <source>
        <dbReference type="RuleBase" id="RU004347"/>
    </source>
</evidence>
<dbReference type="NCBIfam" id="TIGR00455">
    <property type="entry name" value="apsK"/>
    <property type="match status" value="1"/>
</dbReference>
<keyword evidence="8" id="KW-1185">Reference proteome</keyword>
<dbReference type="PANTHER" id="PTHR42700:SF1">
    <property type="entry name" value="SULFATE ADENYLYLTRANSFERASE"/>
    <property type="match status" value="1"/>
</dbReference>
<dbReference type="GO" id="GO:0005524">
    <property type="term" value="F:ATP binding"/>
    <property type="evidence" value="ECO:0007669"/>
    <property type="project" value="UniProtKB-KW"/>
</dbReference>
<dbReference type="AlphaFoldDB" id="A0A1G8SZ48"/>
<dbReference type="OrthoDB" id="28808at2157"/>
<dbReference type="InterPro" id="IPR027417">
    <property type="entry name" value="P-loop_NTPase"/>
</dbReference>
<evidence type="ECO:0000313" key="8">
    <source>
        <dbReference type="Proteomes" id="UP000198856"/>
    </source>
</evidence>
<protein>
    <recommendedName>
        <fullName evidence="1 5">Adenylyl-sulfate kinase</fullName>
        <ecNumber evidence="1 5">2.7.1.25</ecNumber>
    </recommendedName>
</protein>
<dbReference type="GO" id="GO:0070814">
    <property type="term" value="P:hydrogen sulfide biosynthetic process"/>
    <property type="evidence" value="ECO:0007669"/>
    <property type="project" value="UniProtKB-UniPathway"/>
</dbReference>
<dbReference type="InterPro" id="IPR002891">
    <property type="entry name" value="APS"/>
</dbReference>
<keyword evidence="4 5" id="KW-0067">ATP-binding</keyword>
<accession>A0A1G8SZ48</accession>
<dbReference type="GO" id="GO:0004781">
    <property type="term" value="F:sulfate adenylyltransferase (ATP) activity"/>
    <property type="evidence" value="ECO:0007669"/>
    <property type="project" value="TreeGrafter"/>
</dbReference>
<evidence type="ECO:0000259" key="6">
    <source>
        <dbReference type="Pfam" id="PF01583"/>
    </source>
</evidence>
<comment type="catalytic activity">
    <reaction evidence="5">
        <text>adenosine 5'-phosphosulfate + ATP = 3'-phosphoadenylyl sulfate + ADP + H(+)</text>
        <dbReference type="Rhea" id="RHEA:24152"/>
        <dbReference type="ChEBI" id="CHEBI:15378"/>
        <dbReference type="ChEBI" id="CHEBI:30616"/>
        <dbReference type="ChEBI" id="CHEBI:58243"/>
        <dbReference type="ChEBI" id="CHEBI:58339"/>
        <dbReference type="ChEBI" id="CHEBI:456216"/>
        <dbReference type="EC" id="2.7.1.25"/>
    </reaction>
</comment>
<dbReference type="STRING" id="890420.SAMN05216226_102231"/>
<evidence type="ECO:0000256" key="2">
    <source>
        <dbReference type="ARBA" id="ARBA00022679"/>
    </source>
</evidence>
<dbReference type="Gene3D" id="3.40.50.300">
    <property type="entry name" value="P-loop containing nucleotide triphosphate hydrolases"/>
    <property type="match status" value="1"/>
</dbReference>
<dbReference type="InterPro" id="IPR050512">
    <property type="entry name" value="Sulf_AdTrans/APS_kinase"/>
</dbReference>
<dbReference type="GO" id="GO:0019379">
    <property type="term" value="P:sulfate assimilation, phosphoadenylyl sulfate reduction by phosphoadenylyl-sulfate reductase (thioredoxin)"/>
    <property type="evidence" value="ECO:0007669"/>
    <property type="project" value="TreeGrafter"/>
</dbReference>
<evidence type="ECO:0000256" key="1">
    <source>
        <dbReference type="ARBA" id="ARBA00012121"/>
    </source>
</evidence>
<comment type="function">
    <text evidence="5">Catalyzes the synthesis of activated sulfate.</text>
</comment>
<dbReference type="Pfam" id="PF01583">
    <property type="entry name" value="APS_kinase"/>
    <property type="match status" value="1"/>
</dbReference>
<dbReference type="UniPathway" id="UPA00140">
    <property type="reaction ID" value="UER00205"/>
</dbReference>
<dbReference type="EMBL" id="FNFC01000002">
    <property type="protein sequence ID" value="SDJ34559.1"/>
    <property type="molecule type" value="Genomic_DNA"/>
</dbReference>
<reference evidence="7 8" key="1">
    <citation type="submission" date="2016-10" db="EMBL/GenBank/DDBJ databases">
        <authorList>
            <person name="de Groot N.N."/>
        </authorList>
    </citation>
    <scope>NUCLEOTIDE SEQUENCE [LARGE SCALE GENOMIC DNA]</scope>
    <source>
        <strain evidence="7 8">IBRC-M10015</strain>
    </source>
</reference>
<comment type="pathway">
    <text evidence="5">Sulfur metabolism; hydrogen sulfide biosynthesis; sulfite from sulfate: step 2/3.</text>
</comment>
<comment type="similarity">
    <text evidence="5">Belongs to the APS kinase family.</text>
</comment>
<feature type="domain" description="APS kinase" evidence="6">
    <location>
        <begin position="2"/>
        <end position="151"/>
    </location>
</feature>
<dbReference type="Proteomes" id="UP000198856">
    <property type="component" value="Unassembled WGS sequence"/>
</dbReference>
<keyword evidence="5 7" id="KW-0418">Kinase</keyword>
<dbReference type="InterPro" id="IPR059117">
    <property type="entry name" value="APS_kinase_dom"/>
</dbReference>
<dbReference type="PANTHER" id="PTHR42700">
    <property type="entry name" value="SULFATE ADENYLYLTRANSFERASE"/>
    <property type="match status" value="1"/>
</dbReference>
<organism evidence="7 8">
    <name type="scientific">Halovenus aranensis</name>
    <dbReference type="NCBI Taxonomy" id="890420"/>
    <lineage>
        <taxon>Archaea</taxon>
        <taxon>Methanobacteriati</taxon>
        <taxon>Methanobacteriota</taxon>
        <taxon>Stenosarchaea group</taxon>
        <taxon>Halobacteria</taxon>
        <taxon>Halobacteriales</taxon>
        <taxon>Haloarculaceae</taxon>
        <taxon>Halovenus</taxon>
    </lineage>
</organism>
<evidence type="ECO:0000256" key="4">
    <source>
        <dbReference type="ARBA" id="ARBA00022840"/>
    </source>
</evidence>
<proteinExistence type="inferred from homology"/>
<dbReference type="GO" id="GO:0010134">
    <property type="term" value="P:sulfate assimilation via adenylyl sulfate reduction"/>
    <property type="evidence" value="ECO:0007669"/>
    <property type="project" value="TreeGrafter"/>
</dbReference>
<dbReference type="RefSeq" id="WP_092699278.1">
    <property type="nucleotide sequence ID" value="NZ_FNFC01000002.1"/>
</dbReference>
<gene>
    <name evidence="7" type="ORF">SAMN05216226_102231</name>
</gene>
<dbReference type="SUPFAM" id="SSF52540">
    <property type="entry name" value="P-loop containing nucleoside triphosphate hydrolases"/>
    <property type="match status" value="1"/>
</dbReference>
<dbReference type="GO" id="GO:0004020">
    <property type="term" value="F:adenylylsulfate kinase activity"/>
    <property type="evidence" value="ECO:0007669"/>
    <property type="project" value="UniProtKB-EC"/>
</dbReference>
<name>A0A1G8SZ48_9EURY</name>
<dbReference type="CDD" id="cd02027">
    <property type="entry name" value="APSK"/>
    <property type="match status" value="1"/>
</dbReference>
<evidence type="ECO:0000313" key="7">
    <source>
        <dbReference type="EMBL" id="SDJ34559.1"/>
    </source>
</evidence>
<keyword evidence="3 5" id="KW-0547">Nucleotide-binding</keyword>